<feature type="compositionally biased region" description="Basic and acidic residues" evidence="1">
    <location>
        <begin position="10"/>
        <end position="25"/>
    </location>
</feature>
<sequence length="121" mass="13243">MMQNVAQQVAHERYLRQTYKDRAPGDRAGGAVPGQGRLRAEVGDGGHQGSRRGGAERRPAPWRRNRARRIRVSYAEPVQSSRPTFTRGKGGGKGRAEQPHIFPKDGVGPGRRGKTGEALFS</sequence>
<protein>
    <submittedName>
        <fullName evidence="2">Uncharacterized protein</fullName>
    </submittedName>
</protein>
<organism evidence="2 3">
    <name type="scientific">Prorocentrum cordatum</name>
    <dbReference type="NCBI Taxonomy" id="2364126"/>
    <lineage>
        <taxon>Eukaryota</taxon>
        <taxon>Sar</taxon>
        <taxon>Alveolata</taxon>
        <taxon>Dinophyceae</taxon>
        <taxon>Prorocentrales</taxon>
        <taxon>Prorocentraceae</taxon>
        <taxon>Prorocentrum</taxon>
    </lineage>
</organism>
<evidence type="ECO:0000256" key="1">
    <source>
        <dbReference type="SAM" id="MobiDB-lite"/>
    </source>
</evidence>
<evidence type="ECO:0000313" key="3">
    <source>
        <dbReference type="Proteomes" id="UP001189429"/>
    </source>
</evidence>
<gene>
    <name evidence="2" type="ORF">PCOR1329_LOCUS36090</name>
</gene>
<dbReference type="EMBL" id="CAUYUJ010014395">
    <property type="protein sequence ID" value="CAK0840728.1"/>
    <property type="molecule type" value="Genomic_DNA"/>
</dbReference>
<reference evidence="2" key="1">
    <citation type="submission" date="2023-10" db="EMBL/GenBank/DDBJ databases">
        <authorList>
            <person name="Chen Y."/>
            <person name="Shah S."/>
            <person name="Dougan E. K."/>
            <person name="Thang M."/>
            <person name="Chan C."/>
        </authorList>
    </citation>
    <scope>NUCLEOTIDE SEQUENCE [LARGE SCALE GENOMIC DNA]</scope>
</reference>
<accession>A0ABN9T6U8</accession>
<dbReference type="Proteomes" id="UP001189429">
    <property type="component" value="Unassembled WGS sequence"/>
</dbReference>
<name>A0ABN9T6U8_9DINO</name>
<comment type="caution">
    <text evidence="2">The sequence shown here is derived from an EMBL/GenBank/DDBJ whole genome shotgun (WGS) entry which is preliminary data.</text>
</comment>
<proteinExistence type="predicted"/>
<feature type="region of interest" description="Disordered" evidence="1">
    <location>
        <begin position="1"/>
        <end position="121"/>
    </location>
</feature>
<keyword evidence="3" id="KW-1185">Reference proteome</keyword>
<evidence type="ECO:0000313" key="2">
    <source>
        <dbReference type="EMBL" id="CAK0840728.1"/>
    </source>
</evidence>
<feature type="compositionally biased region" description="Basic residues" evidence="1">
    <location>
        <begin position="60"/>
        <end position="71"/>
    </location>
</feature>